<dbReference type="GO" id="GO:0005886">
    <property type="term" value="C:plasma membrane"/>
    <property type="evidence" value="ECO:0007669"/>
    <property type="project" value="TreeGrafter"/>
</dbReference>
<accession>A0A915CMY7</accession>
<proteinExistence type="predicted"/>
<keyword evidence="1" id="KW-1133">Transmembrane helix</keyword>
<dbReference type="AlphaFoldDB" id="A0A915CMY7"/>
<dbReference type="PANTHER" id="PTHR46273">
    <property type="entry name" value="MYOSUPPRESSIN RECEPTOR 1, ISOFORM B-RELATED"/>
    <property type="match status" value="1"/>
</dbReference>
<dbReference type="InterPro" id="IPR053219">
    <property type="entry name" value="GPCR_Dmsr-1"/>
</dbReference>
<dbReference type="Pfam" id="PF10324">
    <property type="entry name" value="7TM_GPCR_Srw"/>
    <property type="match status" value="2"/>
</dbReference>
<evidence type="ECO:0000256" key="1">
    <source>
        <dbReference type="SAM" id="Phobius"/>
    </source>
</evidence>
<keyword evidence="1" id="KW-0472">Membrane</keyword>
<reference evidence="3" key="1">
    <citation type="submission" date="2022-11" db="UniProtKB">
        <authorList>
            <consortium name="WormBaseParasite"/>
        </authorList>
    </citation>
    <scope>IDENTIFICATION</scope>
</reference>
<name>A0A915CMY7_9BILA</name>
<dbReference type="PANTHER" id="PTHR46273:SF9">
    <property type="entry name" value="G-PROTEIN COUPLED RECEPTORS FAMILY 1 PROFILE DOMAIN-CONTAINING PROTEIN"/>
    <property type="match status" value="1"/>
</dbReference>
<dbReference type="GO" id="GO:0008528">
    <property type="term" value="F:G protein-coupled peptide receptor activity"/>
    <property type="evidence" value="ECO:0007669"/>
    <property type="project" value="InterPro"/>
</dbReference>
<dbReference type="Gene3D" id="1.20.1070.10">
    <property type="entry name" value="Rhodopsin 7-helix transmembrane proteins"/>
    <property type="match status" value="1"/>
</dbReference>
<dbReference type="WBParaSite" id="jg10322">
    <property type="protein sequence ID" value="jg10322"/>
    <property type="gene ID" value="jg10322"/>
</dbReference>
<feature type="transmembrane region" description="Helical" evidence="1">
    <location>
        <begin position="138"/>
        <end position="158"/>
    </location>
</feature>
<evidence type="ECO:0000313" key="3">
    <source>
        <dbReference type="WBParaSite" id="jg10322"/>
    </source>
</evidence>
<keyword evidence="1" id="KW-0812">Transmembrane</keyword>
<dbReference type="InterPro" id="IPR019427">
    <property type="entry name" value="7TM_GPCR_serpentine_rcpt_Srw"/>
</dbReference>
<feature type="transmembrane region" description="Helical" evidence="1">
    <location>
        <begin position="24"/>
        <end position="56"/>
    </location>
</feature>
<feature type="transmembrane region" description="Helical" evidence="1">
    <location>
        <begin position="77"/>
        <end position="99"/>
    </location>
</feature>
<sequence>MFSYLLFVVRFGFAVDLTNPPPGYALHWIVFLLGHVVCSIALHTITLYLSCATAYIRYKTIKKVGSKWNHEKAAGPIFLSVATFVVLLCIPTFLIHSVVKVGSTELAGSAGTAASNESLYTVGLAEFSTLDTCVIFKLNLWLTGIMFKVIPCILLMLFTDHKSANRAASHFLCTEFPQGILAILNGLFPNDIHQFVYLSLGEILDLLSLINCNTCFIVYPLISTQYRETLRGIVRCLARCFQANSNPYYQHYGSKKKSDMSSSTVGLGLNRVGRSSSRKYLQLQQQYVQLLPEHNYYKWAKSRQSVFNVHIPVSNGFNSPTKTANVSPTKSPKISSTILMAENSSCSTSLRFLDDRDVLL</sequence>
<organism evidence="2 3">
    <name type="scientific">Ditylenchus dipsaci</name>
    <dbReference type="NCBI Taxonomy" id="166011"/>
    <lineage>
        <taxon>Eukaryota</taxon>
        <taxon>Metazoa</taxon>
        <taxon>Ecdysozoa</taxon>
        <taxon>Nematoda</taxon>
        <taxon>Chromadorea</taxon>
        <taxon>Rhabditida</taxon>
        <taxon>Tylenchina</taxon>
        <taxon>Tylenchomorpha</taxon>
        <taxon>Sphaerularioidea</taxon>
        <taxon>Anguinidae</taxon>
        <taxon>Anguininae</taxon>
        <taxon>Ditylenchus</taxon>
    </lineage>
</organism>
<protein>
    <submittedName>
        <fullName evidence="3">Uncharacterized protein</fullName>
    </submittedName>
</protein>
<evidence type="ECO:0000313" key="2">
    <source>
        <dbReference type="Proteomes" id="UP000887574"/>
    </source>
</evidence>
<dbReference type="SUPFAM" id="SSF81321">
    <property type="entry name" value="Family A G protein-coupled receptor-like"/>
    <property type="match status" value="1"/>
</dbReference>
<keyword evidence="2" id="KW-1185">Reference proteome</keyword>
<dbReference type="Proteomes" id="UP000887574">
    <property type="component" value="Unplaced"/>
</dbReference>